<evidence type="ECO:0008006" key="4">
    <source>
        <dbReference type="Google" id="ProtNLM"/>
    </source>
</evidence>
<comment type="caution">
    <text evidence="2">The sequence shown here is derived from an EMBL/GenBank/DDBJ whole genome shotgun (WGS) entry which is preliminary data.</text>
</comment>
<evidence type="ECO:0000313" key="3">
    <source>
        <dbReference type="Proteomes" id="UP001497382"/>
    </source>
</evidence>
<protein>
    <recommendedName>
        <fullName evidence="4">Secreted protein</fullName>
    </recommendedName>
</protein>
<keyword evidence="1" id="KW-0732">Signal</keyword>
<keyword evidence="3" id="KW-1185">Reference proteome</keyword>
<reference evidence="2 3" key="1">
    <citation type="submission" date="2024-04" db="EMBL/GenBank/DDBJ databases">
        <authorList>
            <person name="Rising A."/>
            <person name="Reimegard J."/>
            <person name="Sonavane S."/>
            <person name="Akerstrom W."/>
            <person name="Nylinder S."/>
            <person name="Hedman E."/>
            <person name="Kallberg Y."/>
        </authorList>
    </citation>
    <scope>NUCLEOTIDE SEQUENCE [LARGE SCALE GENOMIC DNA]</scope>
</reference>
<gene>
    <name evidence="2" type="ORF">LARSCL_LOCUS17040</name>
</gene>
<name>A0AAV2B573_9ARAC</name>
<evidence type="ECO:0000313" key="2">
    <source>
        <dbReference type="EMBL" id="CAL1291368.1"/>
    </source>
</evidence>
<proteinExistence type="predicted"/>
<feature type="signal peptide" evidence="1">
    <location>
        <begin position="1"/>
        <end position="16"/>
    </location>
</feature>
<organism evidence="2 3">
    <name type="scientific">Larinioides sclopetarius</name>
    <dbReference type="NCBI Taxonomy" id="280406"/>
    <lineage>
        <taxon>Eukaryota</taxon>
        <taxon>Metazoa</taxon>
        <taxon>Ecdysozoa</taxon>
        <taxon>Arthropoda</taxon>
        <taxon>Chelicerata</taxon>
        <taxon>Arachnida</taxon>
        <taxon>Araneae</taxon>
        <taxon>Araneomorphae</taxon>
        <taxon>Entelegynae</taxon>
        <taxon>Araneoidea</taxon>
        <taxon>Araneidae</taxon>
        <taxon>Larinioides</taxon>
    </lineage>
</organism>
<dbReference type="EMBL" id="CAXIEN010000281">
    <property type="protein sequence ID" value="CAL1291368.1"/>
    <property type="molecule type" value="Genomic_DNA"/>
</dbReference>
<feature type="chain" id="PRO_5043370996" description="Secreted protein" evidence="1">
    <location>
        <begin position="17"/>
        <end position="84"/>
    </location>
</feature>
<accession>A0AAV2B573</accession>
<evidence type="ECO:0000256" key="1">
    <source>
        <dbReference type="SAM" id="SignalP"/>
    </source>
</evidence>
<dbReference type="Proteomes" id="UP001497382">
    <property type="component" value="Unassembled WGS sequence"/>
</dbReference>
<dbReference type="AlphaFoldDB" id="A0AAV2B573"/>
<sequence length="84" mass="9656">MITILVFFVIPCLAAAEVPCPDNKVTCPQVLWHQMQKFLGEVFYGTEFRAVVQLQNVRFSHTSKRVRRVQVEQPQSHGCIAHFV</sequence>